<dbReference type="InterPro" id="IPR000835">
    <property type="entry name" value="HTH_MarR-typ"/>
</dbReference>
<evidence type="ECO:0000259" key="5">
    <source>
        <dbReference type="PROSITE" id="PS50995"/>
    </source>
</evidence>
<keyword evidence="7" id="KW-1185">Reference proteome</keyword>
<dbReference type="InterPro" id="IPR036390">
    <property type="entry name" value="WH_DNA-bd_sf"/>
</dbReference>
<evidence type="ECO:0000256" key="4">
    <source>
        <dbReference type="SAM" id="MobiDB-lite"/>
    </source>
</evidence>
<dbReference type="PROSITE" id="PS50995">
    <property type="entry name" value="HTH_MARR_2"/>
    <property type="match status" value="1"/>
</dbReference>
<keyword evidence="3" id="KW-0804">Transcription</keyword>
<dbReference type="PANTHER" id="PTHR42756:SF1">
    <property type="entry name" value="TRANSCRIPTIONAL REPRESSOR OF EMRAB OPERON"/>
    <property type="match status" value="1"/>
</dbReference>
<dbReference type="Proteomes" id="UP000029108">
    <property type="component" value="Unassembled WGS sequence"/>
</dbReference>
<feature type="domain" description="HTH marR-type" evidence="5">
    <location>
        <begin position="3"/>
        <end position="139"/>
    </location>
</feature>
<feature type="compositionally biased region" description="Basic and acidic residues" evidence="4">
    <location>
        <begin position="146"/>
        <end position="172"/>
    </location>
</feature>
<feature type="compositionally biased region" description="Acidic residues" evidence="4">
    <location>
        <begin position="173"/>
        <end position="186"/>
    </location>
</feature>
<evidence type="ECO:0000256" key="3">
    <source>
        <dbReference type="ARBA" id="ARBA00023163"/>
    </source>
</evidence>
<name>A0A087A145_9BIFI</name>
<protein>
    <submittedName>
        <fullName evidence="6">Transcriptional regulator, MarR family</fullName>
    </submittedName>
</protein>
<evidence type="ECO:0000313" key="6">
    <source>
        <dbReference type="EMBL" id="KFI52495.1"/>
    </source>
</evidence>
<proteinExistence type="predicted"/>
<dbReference type="GO" id="GO:0003700">
    <property type="term" value="F:DNA-binding transcription factor activity"/>
    <property type="evidence" value="ECO:0007669"/>
    <property type="project" value="InterPro"/>
</dbReference>
<dbReference type="Gene3D" id="1.10.10.10">
    <property type="entry name" value="Winged helix-like DNA-binding domain superfamily/Winged helix DNA-binding domain"/>
    <property type="match status" value="1"/>
</dbReference>
<dbReference type="PRINTS" id="PR00598">
    <property type="entry name" value="HTHMARR"/>
</dbReference>
<reference evidence="6 7" key="1">
    <citation type="submission" date="2014-03" db="EMBL/GenBank/DDBJ databases">
        <title>Genomics of Bifidobacteria.</title>
        <authorList>
            <person name="Ventura M."/>
            <person name="Milani C."/>
            <person name="Lugli G.A."/>
        </authorList>
    </citation>
    <scope>NUCLEOTIDE SEQUENCE [LARGE SCALE GENOMIC DNA]</scope>
    <source>
        <strain evidence="6 7">DSM 23969</strain>
    </source>
</reference>
<feature type="region of interest" description="Disordered" evidence="4">
    <location>
        <begin position="146"/>
        <end position="186"/>
    </location>
</feature>
<evidence type="ECO:0000256" key="2">
    <source>
        <dbReference type="ARBA" id="ARBA00023125"/>
    </source>
</evidence>
<evidence type="ECO:0000313" key="7">
    <source>
        <dbReference type="Proteomes" id="UP000029108"/>
    </source>
</evidence>
<dbReference type="GO" id="GO:0003677">
    <property type="term" value="F:DNA binding"/>
    <property type="evidence" value="ECO:0007669"/>
    <property type="project" value="UniProtKB-KW"/>
</dbReference>
<comment type="caution">
    <text evidence="6">The sequence shown here is derived from an EMBL/GenBank/DDBJ whole genome shotgun (WGS) entry which is preliminary data.</text>
</comment>
<dbReference type="PANTHER" id="PTHR42756">
    <property type="entry name" value="TRANSCRIPTIONAL REGULATOR, MARR"/>
    <property type="match status" value="1"/>
</dbReference>
<dbReference type="InterPro" id="IPR036388">
    <property type="entry name" value="WH-like_DNA-bd_sf"/>
</dbReference>
<dbReference type="SMART" id="SM00347">
    <property type="entry name" value="HTH_MARR"/>
    <property type="match status" value="1"/>
</dbReference>
<dbReference type="STRING" id="1437608.GCA_000771645_01819"/>
<gene>
    <name evidence="6" type="ORF">BBIA_0919</name>
</gene>
<dbReference type="EMBL" id="JGYN01000005">
    <property type="protein sequence ID" value="KFI52495.1"/>
    <property type="molecule type" value="Genomic_DNA"/>
</dbReference>
<dbReference type="eggNOG" id="COG1846">
    <property type="taxonomic scope" value="Bacteria"/>
</dbReference>
<dbReference type="OrthoDB" id="8635520at2"/>
<organism evidence="6 7">
    <name type="scientific">Bifidobacterium biavatii DSM 23969</name>
    <dbReference type="NCBI Taxonomy" id="1437608"/>
    <lineage>
        <taxon>Bacteria</taxon>
        <taxon>Bacillati</taxon>
        <taxon>Actinomycetota</taxon>
        <taxon>Actinomycetes</taxon>
        <taxon>Bifidobacteriales</taxon>
        <taxon>Bifidobacteriaceae</taxon>
        <taxon>Bifidobacterium</taxon>
    </lineage>
</organism>
<dbReference type="AlphaFoldDB" id="A0A087A145"/>
<dbReference type="RefSeq" id="WP_081891885.1">
    <property type="nucleotide sequence ID" value="NZ_JDUU01000034.1"/>
</dbReference>
<evidence type="ECO:0000256" key="1">
    <source>
        <dbReference type="ARBA" id="ARBA00023015"/>
    </source>
</evidence>
<keyword evidence="2" id="KW-0238">DNA-binding</keyword>
<dbReference type="Pfam" id="PF12802">
    <property type="entry name" value="MarR_2"/>
    <property type="match status" value="1"/>
</dbReference>
<sequence length="186" mass="21568">MDQHVLSVEMRMLTKAVDRYLGETMPESARAATGGNARIIIFLDRNRDKPIYQHTIEQKFCITRSTASRVLALMEKKGLIVREPVPHDARLKRIVLTPAADDIVADLKANGERTERLLVEGLTPLEQETLRMCIRHMRDNIDEAQKDFEHDHEGPRFRETMIPERGPDRERDDDMNDMDDMKEESK</sequence>
<accession>A0A087A145</accession>
<keyword evidence="1" id="KW-0805">Transcription regulation</keyword>
<dbReference type="SUPFAM" id="SSF46785">
    <property type="entry name" value="Winged helix' DNA-binding domain"/>
    <property type="match status" value="1"/>
</dbReference>